<dbReference type="EMBL" id="GGEC01039412">
    <property type="protein sequence ID" value="MBX19896.1"/>
    <property type="molecule type" value="Transcribed_RNA"/>
</dbReference>
<sequence>MVHKKVNWLTSLFKRLLWTLKGRNTCHPISNAKPIHLTDLHENGYCKTAKSFPLS</sequence>
<reference evidence="1" key="1">
    <citation type="submission" date="2018-02" db="EMBL/GenBank/DDBJ databases">
        <title>Rhizophora mucronata_Transcriptome.</title>
        <authorList>
            <person name="Meera S.P."/>
            <person name="Sreeshan A."/>
            <person name="Augustine A."/>
        </authorList>
    </citation>
    <scope>NUCLEOTIDE SEQUENCE</scope>
    <source>
        <tissue evidence="1">Leaf</tissue>
    </source>
</reference>
<evidence type="ECO:0000313" key="1">
    <source>
        <dbReference type="EMBL" id="MBX19896.1"/>
    </source>
</evidence>
<proteinExistence type="predicted"/>
<dbReference type="AlphaFoldDB" id="A0A2P2LPK4"/>
<accession>A0A2P2LPK4</accession>
<name>A0A2P2LPK4_RHIMU</name>
<organism evidence="1">
    <name type="scientific">Rhizophora mucronata</name>
    <name type="common">Asiatic mangrove</name>
    <dbReference type="NCBI Taxonomy" id="61149"/>
    <lineage>
        <taxon>Eukaryota</taxon>
        <taxon>Viridiplantae</taxon>
        <taxon>Streptophyta</taxon>
        <taxon>Embryophyta</taxon>
        <taxon>Tracheophyta</taxon>
        <taxon>Spermatophyta</taxon>
        <taxon>Magnoliopsida</taxon>
        <taxon>eudicotyledons</taxon>
        <taxon>Gunneridae</taxon>
        <taxon>Pentapetalae</taxon>
        <taxon>rosids</taxon>
        <taxon>fabids</taxon>
        <taxon>Malpighiales</taxon>
        <taxon>Rhizophoraceae</taxon>
        <taxon>Rhizophora</taxon>
    </lineage>
</organism>
<protein>
    <submittedName>
        <fullName evidence="1">Uncharacterized protein</fullName>
    </submittedName>
</protein>